<dbReference type="SUPFAM" id="SSF103657">
    <property type="entry name" value="BAR/IMD domain-like"/>
    <property type="match status" value="1"/>
</dbReference>
<dbReference type="PROSITE" id="PS51021">
    <property type="entry name" value="BAR"/>
    <property type="match status" value="1"/>
</dbReference>
<dbReference type="InterPro" id="IPR027267">
    <property type="entry name" value="AH/BAR_dom_sf"/>
</dbReference>
<dbReference type="Gene3D" id="2.30.30.40">
    <property type="entry name" value="SH3 Domains"/>
    <property type="match status" value="1"/>
</dbReference>
<dbReference type="EMBL" id="JBBPFD010000016">
    <property type="protein sequence ID" value="KAK7893115.1"/>
    <property type="molecule type" value="Genomic_DNA"/>
</dbReference>
<dbReference type="PANTHER" id="PTHR14167">
    <property type="entry name" value="SH3 DOMAIN-CONTAINING"/>
    <property type="match status" value="1"/>
</dbReference>
<keyword evidence="7" id="KW-1185">Reference proteome</keyword>
<protein>
    <recommendedName>
        <fullName evidence="8">Endophilin-A3-like</fullName>
    </recommendedName>
</protein>
<comment type="similarity">
    <text evidence="1">Belongs to the endophilin family.</text>
</comment>
<dbReference type="SMART" id="SM00721">
    <property type="entry name" value="BAR"/>
    <property type="match status" value="1"/>
</dbReference>
<dbReference type="GO" id="GO:0098793">
    <property type="term" value="C:presynapse"/>
    <property type="evidence" value="ECO:0007669"/>
    <property type="project" value="TreeGrafter"/>
</dbReference>
<organism evidence="6 7">
    <name type="scientific">Mugilogobius chulae</name>
    <name type="common">yellowstripe goby</name>
    <dbReference type="NCBI Taxonomy" id="88201"/>
    <lineage>
        <taxon>Eukaryota</taxon>
        <taxon>Metazoa</taxon>
        <taxon>Chordata</taxon>
        <taxon>Craniata</taxon>
        <taxon>Vertebrata</taxon>
        <taxon>Euteleostomi</taxon>
        <taxon>Actinopterygii</taxon>
        <taxon>Neopterygii</taxon>
        <taxon>Teleostei</taxon>
        <taxon>Neoteleostei</taxon>
        <taxon>Acanthomorphata</taxon>
        <taxon>Gobiaria</taxon>
        <taxon>Gobiiformes</taxon>
        <taxon>Gobioidei</taxon>
        <taxon>Gobiidae</taxon>
        <taxon>Gobionellinae</taxon>
        <taxon>Mugilogobius</taxon>
    </lineage>
</organism>
<evidence type="ECO:0000313" key="7">
    <source>
        <dbReference type="Proteomes" id="UP001460270"/>
    </source>
</evidence>
<dbReference type="InterPro" id="IPR036028">
    <property type="entry name" value="SH3-like_dom_sf"/>
</dbReference>
<dbReference type="InterPro" id="IPR050384">
    <property type="entry name" value="Endophilin_SH3RF"/>
</dbReference>
<dbReference type="SMART" id="SM00326">
    <property type="entry name" value="SH3"/>
    <property type="match status" value="1"/>
</dbReference>
<dbReference type="Pfam" id="PF03114">
    <property type="entry name" value="BAR"/>
    <property type="match status" value="1"/>
</dbReference>
<evidence type="ECO:0008006" key="8">
    <source>
        <dbReference type="Google" id="ProtNLM"/>
    </source>
</evidence>
<proteinExistence type="inferred from homology"/>
<dbReference type="PANTHER" id="PTHR14167:SF45">
    <property type="entry name" value="ENDOPHILIN-A3"/>
    <property type="match status" value="1"/>
</dbReference>
<dbReference type="GO" id="GO:0005737">
    <property type="term" value="C:cytoplasm"/>
    <property type="evidence" value="ECO:0007669"/>
    <property type="project" value="InterPro"/>
</dbReference>
<dbReference type="Proteomes" id="UP001460270">
    <property type="component" value="Unassembled WGS sequence"/>
</dbReference>
<name>A0AAW0N6H4_9GOBI</name>
<feature type="domain" description="SH3" evidence="4">
    <location>
        <begin position="364"/>
        <end position="423"/>
    </location>
</feature>
<evidence type="ECO:0000256" key="3">
    <source>
        <dbReference type="PROSITE-ProRule" id="PRU00192"/>
    </source>
</evidence>
<dbReference type="PROSITE" id="PS50002">
    <property type="entry name" value="SH3"/>
    <property type="match status" value="1"/>
</dbReference>
<dbReference type="Gene3D" id="1.20.1270.60">
    <property type="entry name" value="Arfaptin homology (AH) domain/BAR domain"/>
    <property type="match status" value="1"/>
</dbReference>
<dbReference type="SUPFAM" id="SSF50044">
    <property type="entry name" value="SH3-domain"/>
    <property type="match status" value="1"/>
</dbReference>
<accession>A0AAW0N6H4</accession>
<gene>
    <name evidence="6" type="ORF">WMY93_022267</name>
</gene>
<evidence type="ECO:0000256" key="2">
    <source>
        <dbReference type="ARBA" id="ARBA00022443"/>
    </source>
</evidence>
<dbReference type="InterPro" id="IPR001452">
    <property type="entry name" value="SH3_domain"/>
</dbReference>
<comment type="caution">
    <text evidence="6">The sequence shown here is derived from an EMBL/GenBank/DDBJ whole genome shotgun (WGS) entry which is preliminary data.</text>
</comment>
<dbReference type="AlphaFoldDB" id="A0AAW0N6H4"/>
<evidence type="ECO:0000256" key="1">
    <source>
        <dbReference type="ARBA" id="ARBA00006697"/>
    </source>
</evidence>
<feature type="domain" description="BAR" evidence="5">
    <location>
        <begin position="75"/>
        <end position="307"/>
    </location>
</feature>
<dbReference type="GO" id="GO:0016191">
    <property type="term" value="P:synaptic vesicle uncoating"/>
    <property type="evidence" value="ECO:0007669"/>
    <property type="project" value="TreeGrafter"/>
</dbReference>
<reference evidence="7" key="1">
    <citation type="submission" date="2024-04" db="EMBL/GenBank/DDBJ databases">
        <title>Salinicola lusitanus LLJ914,a marine bacterium isolated from the Okinawa Trough.</title>
        <authorList>
            <person name="Li J."/>
        </authorList>
    </citation>
    <scope>NUCLEOTIDE SEQUENCE [LARGE SCALE GENOMIC DNA]</scope>
</reference>
<evidence type="ECO:0000259" key="5">
    <source>
        <dbReference type="PROSITE" id="PS51021"/>
    </source>
</evidence>
<evidence type="ECO:0000259" key="4">
    <source>
        <dbReference type="PROSITE" id="PS50002"/>
    </source>
</evidence>
<dbReference type="PRINTS" id="PR00452">
    <property type="entry name" value="SH3DOMAIN"/>
</dbReference>
<evidence type="ECO:0000313" key="6">
    <source>
        <dbReference type="EMBL" id="KAK7893115.1"/>
    </source>
</evidence>
<dbReference type="Pfam" id="PF14604">
    <property type="entry name" value="SH3_9"/>
    <property type="match status" value="1"/>
</dbReference>
<keyword evidence="2 3" id="KW-0728">SH3 domain</keyword>
<dbReference type="InterPro" id="IPR004148">
    <property type="entry name" value="BAR_dom"/>
</dbReference>
<sequence>MTEARCFDLAPGIPVVRWLAGPSLCPTPNGSALSPGKPLLLLSSSRLIVRLLLRVETMSVSGMKKQFHKASQMLNERLMGAEGTKLDQDFLQMKRNVAVIHHMLHELLSKTTDFLQPNPAHRARLSVLKTMSRFRGQGSSESSYPQAEGMLGDSMVRYGHELGPASEFGGALTGVGEALQQIGKAKDDLDTNVKCTFVDPLQHLHNTEIKGIKHQLKKVSGRRLDFDYRKRRRGKCSPEKLQTAWDKFQSSKELAERSMFLLLQNDVDHLNNLAALVTSLLDFHRNSQHILQDLQANLQSRLTAASNQTDRRYRHRKSRSRSENSFRFYQQPSITSTASSDQVVEIPSRPGSPITCYADSVAPLDQPCCRALYSFKSERAEELNFDPGDVIILTNRVDDNWFEGSIGTRSGLFPVNYVDVLVPLPSQ</sequence>
<dbReference type="GO" id="GO:0098978">
    <property type="term" value="C:glutamatergic synapse"/>
    <property type="evidence" value="ECO:0007669"/>
    <property type="project" value="TreeGrafter"/>
</dbReference>